<dbReference type="PANTHER" id="PTHR24421">
    <property type="entry name" value="NITRATE/NITRITE SENSOR PROTEIN NARX-RELATED"/>
    <property type="match status" value="1"/>
</dbReference>
<dbReference type="GO" id="GO:0016020">
    <property type="term" value="C:membrane"/>
    <property type="evidence" value="ECO:0007669"/>
    <property type="project" value="InterPro"/>
</dbReference>
<dbReference type="InterPro" id="IPR005467">
    <property type="entry name" value="His_kinase_dom"/>
</dbReference>
<evidence type="ECO:0000256" key="4">
    <source>
        <dbReference type="ARBA" id="ARBA00012438"/>
    </source>
</evidence>
<feature type="domain" description="PAS" evidence="17">
    <location>
        <begin position="61"/>
        <end position="132"/>
    </location>
</feature>
<evidence type="ECO:0000256" key="11">
    <source>
        <dbReference type="ARBA" id="ARBA00023004"/>
    </source>
</evidence>
<keyword evidence="9" id="KW-0479">Metal-binding</keyword>
<keyword evidence="12" id="KW-0902">Two-component regulatory system</keyword>
<dbReference type="InterPro" id="IPR013656">
    <property type="entry name" value="PAS_4"/>
</dbReference>
<keyword evidence="10" id="KW-0418">Kinase</keyword>
<evidence type="ECO:0000256" key="2">
    <source>
        <dbReference type="ARBA" id="ARBA00001966"/>
    </source>
</evidence>
<evidence type="ECO:0000259" key="18">
    <source>
        <dbReference type="PROSITE" id="PS50113"/>
    </source>
</evidence>
<dbReference type="EMBL" id="CP107246">
    <property type="protein sequence ID" value="WIM06517.1"/>
    <property type="molecule type" value="Genomic_DNA"/>
</dbReference>
<dbReference type="PRINTS" id="PR00344">
    <property type="entry name" value="BCTRLSENSOR"/>
</dbReference>
<organism evidence="19">
    <name type="scientific">Candidatus Nitricoxidivorans perseverans</name>
    <dbReference type="NCBI Taxonomy" id="2975601"/>
    <lineage>
        <taxon>Bacteria</taxon>
        <taxon>Pseudomonadati</taxon>
        <taxon>Pseudomonadota</taxon>
        <taxon>Betaproteobacteria</taxon>
        <taxon>Nitrosomonadales</taxon>
        <taxon>Sterolibacteriaceae</taxon>
        <taxon>Candidatus Nitricoxidivorans</taxon>
    </lineage>
</organism>
<evidence type="ECO:0000259" key="17">
    <source>
        <dbReference type="PROSITE" id="PS50112"/>
    </source>
</evidence>
<dbReference type="GO" id="GO:0046872">
    <property type="term" value="F:metal ion binding"/>
    <property type="evidence" value="ECO:0007669"/>
    <property type="project" value="UniProtKB-KW"/>
</dbReference>
<dbReference type="GO" id="GO:0000155">
    <property type="term" value="F:phosphorelay sensor kinase activity"/>
    <property type="evidence" value="ECO:0007669"/>
    <property type="project" value="InterPro"/>
</dbReference>
<evidence type="ECO:0000256" key="1">
    <source>
        <dbReference type="ARBA" id="ARBA00000085"/>
    </source>
</evidence>
<dbReference type="Gene3D" id="1.20.5.1930">
    <property type="match status" value="1"/>
</dbReference>
<evidence type="ECO:0000256" key="13">
    <source>
        <dbReference type="ARBA" id="ARBA00023014"/>
    </source>
</evidence>
<dbReference type="Proteomes" id="UP001234916">
    <property type="component" value="Chromosome"/>
</dbReference>
<evidence type="ECO:0000256" key="3">
    <source>
        <dbReference type="ARBA" id="ARBA00004496"/>
    </source>
</evidence>
<keyword evidence="13" id="KW-0411">Iron-sulfur</keyword>
<dbReference type="PANTHER" id="PTHR24421:SF59">
    <property type="entry name" value="OXYGEN SENSOR HISTIDINE KINASE NREB"/>
    <property type="match status" value="1"/>
</dbReference>
<comment type="subcellular location">
    <subcellularLocation>
        <location evidence="3">Cytoplasm</location>
    </subcellularLocation>
</comment>
<feature type="domain" description="Histidine kinase" evidence="16">
    <location>
        <begin position="593"/>
        <end position="786"/>
    </location>
</feature>
<dbReference type="SUPFAM" id="SSF55785">
    <property type="entry name" value="PYP-like sensor domain (PAS domain)"/>
    <property type="match status" value="4"/>
</dbReference>
<feature type="domain" description="PAS" evidence="17">
    <location>
        <begin position="313"/>
        <end position="357"/>
    </location>
</feature>
<proteinExistence type="predicted"/>
<feature type="domain" description="PAS" evidence="17">
    <location>
        <begin position="187"/>
        <end position="232"/>
    </location>
</feature>
<sequence length="790" mass="86836">MTMTTGGMSLLALAIVAVLALAWVIFQIVCPPAQARVRERISDEARPAARNAGEYVYRARASEKWEQVFHSVEWGIAVGSADASILEQMNPVFARMLGYDREELEGRPLFSVFAPSARDELSAHIVLARSRSHHSFESVQIRKDGSEFPSLVDVTVMADAAGTVRRRIVGLQDITERKAMEQALRDSERMQRMVLEAQRELISRWRPDTTLEFVNRSYADLFGLQPHELVGKRWLCLLPDAGSGPAAALIAGLATRPRRTDYEHAFTSAAGERCWIQWTFIPLLSQDGRLTGFQSVGHDITARKAAEEALAESERKFRAIFNTQSQITCLLKADGTVLELNRAAQAFIGMRVDDAIGLPLWEAPWCKGRADCREQMQKAVARAARGQPARAEMVLRGSDGRPATIDLAVRPVVEDCEGGAALLIAEGHDVTDYRRAERAALEREARLQGIAGSVPGIVFEFVVDGDRIRMTYVSQGVASLCGVRAEDLLSGEREFVFCVCQEDRPSFAESLRRSISAMPEWNWSGRVGREGRGEVWVRLRAVPRVAVGEVFWDGVMLDITELKARELEIAESHQALRELGDHRETVRETERKHIAREIHDELGQNLTALRMGLAVLATREDAPDVAGEAVRLKALVDKSIGVVRSVASSLRPSALDMGLAAALASLGAEFQACSGVPCRVDAGVVPPDMDDGMATDLFRIVQESLTNVMRHAGANHVWVMLRQIGHYLVLEIRDDGRGFDVAAAQSAGGFGLMGIRERALMMGGKMNIQSKVGQGTVVSVSVPIGEDRET</sequence>
<evidence type="ECO:0000256" key="6">
    <source>
        <dbReference type="ARBA" id="ARBA00022485"/>
    </source>
</evidence>
<dbReference type="Pfam" id="PF07730">
    <property type="entry name" value="HisKA_3"/>
    <property type="match status" value="1"/>
</dbReference>
<keyword evidence="7" id="KW-0963">Cytoplasm</keyword>
<dbReference type="InterPro" id="IPR000014">
    <property type="entry name" value="PAS"/>
</dbReference>
<protein>
    <recommendedName>
        <fullName evidence="5">Oxygen sensor histidine kinase NreB</fullName>
        <ecNumber evidence="4">2.7.13.3</ecNumber>
    </recommendedName>
    <alternativeName>
        <fullName evidence="15">Nitrogen regulation protein B</fullName>
    </alternativeName>
</protein>
<evidence type="ECO:0000256" key="12">
    <source>
        <dbReference type="ARBA" id="ARBA00023012"/>
    </source>
</evidence>
<name>A0AA49FM22_9PROT</name>
<dbReference type="PROSITE" id="PS50109">
    <property type="entry name" value="HIS_KIN"/>
    <property type="match status" value="1"/>
</dbReference>
<dbReference type="InterPro" id="IPR011712">
    <property type="entry name" value="Sig_transdc_His_kin_sub3_dim/P"/>
</dbReference>
<dbReference type="GO" id="GO:0046983">
    <property type="term" value="F:protein dimerization activity"/>
    <property type="evidence" value="ECO:0007669"/>
    <property type="project" value="InterPro"/>
</dbReference>
<dbReference type="SMART" id="SM00387">
    <property type="entry name" value="HATPase_c"/>
    <property type="match status" value="1"/>
</dbReference>
<dbReference type="KEGG" id="npv:OHM77_04420"/>
<accession>A0AA49FM22</accession>
<evidence type="ECO:0000259" key="16">
    <source>
        <dbReference type="PROSITE" id="PS50109"/>
    </source>
</evidence>
<dbReference type="InterPro" id="IPR036890">
    <property type="entry name" value="HATPase_C_sf"/>
</dbReference>
<dbReference type="SMART" id="SM00086">
    <property type="entry name" value="PAC"/>
    <property type="match status" value="4"/>
</dbReference>
<keyword evidence="6" id="KW-0004">4Fe-4S</keyword>
<comment type="function">
    <text evidence="14">Member of the two-component regulatory system NreB/NreC involved in the control of dissimilatory nitrate/nitrite reduction in response to oxygen. NreB functions as a direct oxygen sensor histidine kinase which is autophosphorylated, in the absence of oxygen, probably at the conserved histidine residue, and transfers its phosphate group probably to a conserved aspartate residue of NreC. NreB/NreC activates the expression of the nitrate (narGHJI) and nitrite (nir) reductase operons, as well as the putative nitrate transporter gene narT.</text>
</comment>
<dbReference type="InterPro" id="IPR001610">
    <property type="entry name" value="PAC"/>
</dbReference>
<dbReference type="GO" id="GO:0051539">
    <property type="term" value="F:4 iron, 4 sulfur cluster binding"/>
    <property type="evidence" value="ECO:0007669"/>
    <property type="project" value="UniProtKB-KW"/>
</dbReference>
<dbReference type="Pfam" id="PF13426">
    <property type="entry name" value="PAS_9"/>
    <property type="match status" value="2"/>
</dbReference>
<comment type="catalytic activity">
    <reaction evidence="1">
        <text>ATP + protein L-histidine = ADP + protein N-phospho-L-histidine.</text>
        <dbReference type="EC" id="2.7.13.3"/>
    </reaction>
</comment>
<dbReference type="InterPro" id="IPR004358">
    <property type="entry name" value="Sig_transdc_His_kin-like_C"/>
</dbReference>
<dbReference type="InterPro" id="IPR003594">
    <property type="entry name" value="HATPase_dom"/>
</dbReference>
<evidence type="ECO:0000256" key="8">
    <source>
        <dbReference type="ARBA" id="ARBA00022679"/>
    </source>
</evidence>
<dbReference type="Pfam" id="PF02518">
    <property type="entry name" value="HATPase_c"/>
    <property type="match status" value="1"/>
</dbReference>
<feature type="domain" description="PAC" evidence="18">
    <location>
        <begin position="260"/>
        <end position="312"/>
    </location>
</feature>
<dbReference type="SUPFAM" id="SSF55874">
    <property type="entry name" value="ATPase domain of HSP90 chaperone/DNA topoisomerase II/histidine kinase"/>
    <property type="match status" value="1"/>
</dbReference>
<evidence type="ECO:0000256" key="5">
    <source>
        <dbReference type="ARBA" id="ARBA00017322"/>
    </source>
</evidence>
<evidence type="ECO:0000313" key="19">
    <source>
        <dbReference type="EMBL" id="WIM06517.1"/>
    </source>
</evidence>
<dbReference type="InterPro" id="IPR050482">
    <property type="entry name" value="Sensor_HK_TwoCompSys"/>
</dbReference>
<evidence type="ECO:0000256" key="7">
    <source>
        <dbReference type="ARBA" id="ARBA00022490"/>
    </source>
</evidence>
<evidence type="ECO:0000256" key="9">
    <source>
        <dbReference type="ARBA" id="ARBA00022723"/>
    </source>
</evidence>
<dbReference type="CDD" id="cd16917">
    <property type="entry name" value="HATPase_UhpB-NarQ-NarX-like"/>
    <property type="match status" value="1"/>
</dbReference>
<dbReference type="Pfam" id="PF08448">
    <property type="entry name" value="PAS_4"/>
    <property type="match status" value="2"/>
</dbReference>
<dbReference type="Gene3D" id="3.30.450.20">
    <property type="entry name" value="PAS domain"/>
    <property type="match status" value="4"/>
</dbReference>
<gene>
    <name evidence="19" type="ORF">OHM77_04420</name>
</gene>
<keyword evidence="11" id="KW-0408">Iron</keyword>
<dbReference type="EC" id="2.7.13.3" evidence="4"/>
<dbReference type="Gene3D" id="3.30.565.10">
    <property type="entry name" value="Histidine kinase-like ATPase, C-terminal domain"/>
    <property type="match status" value="1"/>
</dbReference>
<dbReference type="SMART" id="SM00091">
    <property type="entry name" value="PAS"/>
    <property type="match status" value="4"/>
</dbReference>
<feature type="domain" description="PAS" evidence="17">
    <location>
        <begin position="443"/>
        <end position="518"/>
    </location>
</feature>
<dbReference type="GO" id="GO:0005737">
    <property type="term" value="C:cytoplasm"/>
    <property type="evidence" value="ECO:0007669"/>
    <property type="project" value="UniProtKB-SubCell"/>
</dbReference>
<dbReference type="InterPro" id="IPR035965">
    <property type="entry name" value="PAS-like_dom_sf"/>
</dbReference>
<keyword evidence="8" id="KW-0808">Transferase</keyword>
<dbReference type="AlphaFoldDB" id="A0AA49FM22"/>
<reference evidence="19" key="1">
    <citation type="journal article" date="2023" name="Nat. Microbiol.">
        <title>Enrichment and characterization of a nitric oxide-reducing microbial community in a continuous bioreactor.</title>
        <authorList>
            <person name="Garrido-Amador P."/>
            <person name="Stortenbeker N."/>
            <person name="Wessels H.J.C.T."/>
            <person name="Speth D.R."/>
            <person name="Garcia-Heredia I."/>
            <person name="Kartal B."/>
        </authorList>
    </citation>
    <scope>NUCLEOTIDE SEQUENCE</scope>
    <source>
        <strain evidence="19">MAG1</strain>
    </source>
</reference>
<dbReference type="PROSITE" id="PS50112">
    <property type="entry name" value="PAS"/>
    <property type="match status" value="4"/>
</dbReference>
<comment type="cofactor">
    <cofactor evidence="2">
        <name>[4Fe-4S] cluster</name>
        <dbReference type="ChEBI" id="CHEBI:49883"/>
    </cofactor>
</comment>
<dbReference type="NCBIfam" id="TIGR00229">
    <property type="entry name" value="sensory_box"/>
    <property type="match status" value="4"/>
</dbReference>
<dbReference type="CDD" id="cd00130">
    <property type="entry name" value="PAS"/>
    <property type="match status" value="3"/>
</dbReference>
<evidence type="ECO:0000256" key="10">
    <source>
        <dbReference type="ARBA" id="ARBA00022777"/>
    </source>
</evidence>
<dbReference type="InterPro" id="IPR000700">
    <property type="entry name" value="PAS-assoc_C"/>
</dbReference>
<dbReference type="PROSITE" id="PS50113">
    <property type="entry name" value="PAC"/>
    <property type="match status" value="2"/>
</dbReference>
<evidence type="ECO:0000256" key="14">
    <source>
        <dbReference type="ARBA" id="ARBA00024827"/>
    </source>
</evidence>
<evidence type="ECO:0000256" key="15">
    <source>
        <dbReference type="ARBA" id="ARBA00030800"/>
    </source>
</evidence>
<feature type="domain" description="PAC" evidence="18">
    <location>
        <begin position="134"/>
        <end position="186"/>
    </location>
</feature>